<accession>A0A5C7ACM0</accession>
<evidence type="ECO:0000256" key="1">
    <source>
        <dbReference type="SAM" id="SignalP"/>
    </source>
</evidence>
<evidence type="ECO:0000313" key="2">
    <source>
        <dbReference type="EMBL" id="TXE04749.1"/>
    </source>
</evidence>
<feature type="signal peptide" evidence="1">
    <location>
        <begin position="1"/>
        <end position="22"/>
    </location>
</feature>
<dbReference type="EMBL" id="VORW01000020">
    <property type="protein sequence ID" value="TXE04749.1"/>
    <property type="molecule type" value="Genomic_DNA"/>
</dbReference>
<dbReference type="AlphaFoldDB" id="A0A5C7ACM0"/>
<name>A0A5C7ACM0_9BACT</name>
<proteinExistence type="predicted"/>
<dbReference type="Pfam" id="PF20130">
    <property type="entry name" value="DUF6520"/>
    <property type="match status" value="1"/>
</dbReference>
<dbReference type="OrthoDB" id="827934at2"/>
<reference evidence="2 3" key="1">
    <citation type="submission" date="2019-08" db="EMBL/GenBank/DDBJ databases">
        <title>Genomes sequence of Algoriphagus aquimarinus ACAM450.</title>
        <authorList>
            <person name="Bowman J.P."/>
        </authorList>
    </citation>
    <scope>NUCLEOTIDE SEQUENCE [LARGE SCALE GENOMIC DNA]</scope>
    <source>
        <strain evidence="2 3">ACAM 450</strain>
    </source>
</reference>
<comment type="caution">
    <text evidence="2">The sequence shown here is derived from an EMBL/GenBank/DDBJ whole genome shotgun (WGS) entry which is preliminary data.</text>
</comment>
<gene>
    <name evidence="2" type="ORF">ESV85_18590</name>
</gene>
<dbReference type="InterPro" id="IPR045391">
    <property type="entry name" value="DUF6520"/>
</dbReference>
<protein>
    <submittedName>
        <fullName evidence="2">Uncharacterized protein</fullName>
    </submittedName>
</protein>
<sequence length="92" mass="10013">MKLFKNLLPALGLVFGATLAMAMNFTDNPTERYAQDVDTEVWYDLTDIVPGSSTYNCDINPSITCSHEMPSISANQVESGEFVKKGSLPPAP</sequence>
<evidence type="ECO:0000313" key="3">
    <source>
        <dbReference type="Proteomes" id="UP000321935"/>
    </source>
</evidence>
<feature type="chain" id="PRO_5023076218" evidence="1">
    <location>
        <begin position="23"/>
        <end position="92"/>
    </location>
</feature>
<dbReference type="RefSeq" id="WP_146920276.1">
    <property type="nucleotide sequence ID" value="NZ_VORW01000020.1"/>
</dbReference>
<dbReference type="Proteomes" id="UP000321935">
    <property type="component" value="Unassembled WGS sequence"/>
</dbReference>
<organism evidence="2 3">
    <name type="scientific">Algoriphagus aquimarinus</name>
    <dbReference type="NCBI Taxonomy" id="237018"/>
    <lineage>
        <taxon>Bacteria</taxon>
        <taxon>Pseudomonadati</taxon>
        <taxon>Bacteroidota</taxon>
        <taxon>Cytophagia</taxon>
        <taxon>Cytophagales</taxon>
        <taxon>Cyclobacteriaceae</taxon>
        <taxon>Algoriphagus</taxon>
    </lineage>
</organism>
<keyword evidence="1" id="KW-0732">Signal</keyword>